<keyword evidence="3" id="KW-1185">Reference proteome</keyword>
<organism evidence="2 3">
    <name type="scientific">Gossypium australe</name>
    <dbReference type="NCBI Taxonomy" id="47621"/>
    <lineage>
        <taxon>Eukaryota</taxon>
        <taxon>Viridiplantae</taxon>
        <taxon>Streptophyta</taxon>
        <taxon>Embryophyta</taxon>
        <taxon>Tracheophyta</taxon>
        <taxon>Spermatophyta</taxon>
        <taxon>Magnoliopsida</taxon>
        <taxon>eudicotyledons</taxon>
        <taxon>Gunneridae</taxon>
        <taxon>Pentapetalae</taxon>
        <taxon>rosids</taxon>
        <taxon>malvids</taxon>
        <taxon>Malvales</taxon>
        <taxon>Malvaceae</taxon>
        <taxon>Malvoideae</taxon>
        <taxon>Gossypium</taxon>
    </lineage>
</organism>
<evidence type="ECO:0000256" key="1">
    <source>
        <dbReference type="SAM" id="MobiDB-lite"/>
    </source>
</evidence>
<gene>
    <name evidence="2" type="ORF">EPI10_023522</name>
</gene>
<dbReference type="AlphaFoldDB" id="A0A5B6VVV3"/>
<comment type="caution">
    <text evidence="2">The sequence shown here is derived from an EMBL/GenBank/DDBJ whole genome shotgun (WGS) entry which is preliminary data.</text>
</comment>
<name>A0A5B6VVV3_9ROSI</name>
<reference evidence="3" key="1">
    <citation type="journal article" date="2019" name="Plant Biotechnol. J.">
        <title>Genome sequencing of the Australian wild diploid species Gossypium australe highlights disease resistance and delayed gland morphogenesis.</title>
        <authorList>
            <person name="Cai Y."/>
            <person name="Cai X."/>
            <person name="Wang Q."/>
            <person name="Wang P."/>
            <person name="Zhang Y."/>
            <person name="Cai C."/>
            <person name="Xu Y."/>
            <person name="Wang K."/>
            <person name="Zhou Z."/>
            <person name="Wang C."/>
            <person name="Geng S."/>
            <person name="Li B."/>
            <person name="Dong Q."/>
            <person name="Hou Y."/>
            <person name="Wang H."/>
            <person name="Ai P."/>
            <person name="Liu Z."/>
            <person name="Yi F."/>
            <person name="Sun M."/>
            <person name="An G."/>
            <person name="Cheng J."/>
            <person name="Zhang Y."/>
            <person name="Shi Q."/>
            <person name="Xie Y."/>
            <person name="Shi X."/>
            <person name="Chang Y."/>
            <person name="Huang F."/>
            <person name="Chen Y."/>
            <person name="Hong S."/>
            <person name="Mi L."/>
            <person name="Sun Q."/>
            <person name="Zhang L."/>
            <person name="Zhou B."/>
            <person name="Peng R."/>
            <person name="Zhang X."/>
            <person name="Liu F."/>
        </authorList>
    </citation>
    <scope>NUCLEOTIDE SEQUENCE [LARGE SCALE GENOMIC DNA]</scope>
    <source>
        <strain evidence="3">cv. PA1801</strain>
    </source>
</reference>
<dbReference type="PANTHER" id="PTHR34459">
    <property type="entry name" value="OS01G0264500 PROTEIN"/>
    <property type="match status" value="1"/>
</dbReference>
<sequence>MENSNPLRNLRCHHCAGPLSKEMETSEWTVAPLVRDSFSMIGSAVGGTTSAFYGFNHVMPIVRRYVKGPMWVHFLVGDWCIVSDLLTELISGQKLSMLWRLFQVDTFSHPYAAACMSRTDWFLAAPPVIVFSSACAGLAGGAVPALAQLASSSYHAAFSSSSSLPPSSQDDKMHKSRTNSTL</sequence>
<dbReference type="Proteomes" id="UP000325315">
    <property type="component" value="Unassembled WGS sequence"/>
</dbReference>
<dbReference type="EMBL" id="SMMG02000005">
    <property type="protein sequence ID" value="KAA3473114.1"/>
    <property type="molecule type" value="Genomic_DNA"/>
</dbReference>
<evidence type="ECO:0000313" key="3">
    <source>
        <dbReference type="Proteomes" id="UP000325315"/>
    </source>
</evidence>
<feature type="region of interest" description="Disordered" evidence="1">
    <location>
        <begin position="162"/>
        <end position="182"/>
    </location>
</feature>
<dbReference type="PANTHER" id="PTHR34459:SF3">
    <property type="entry name" value="OS01G0264500 PROTEIN"/>
    <property type="match status" value="1"/>
</dbReference>
<keyword evidence="2" id="KW-0472">Membrane</keyword>
<accession>A0A5B6VVV3</accession>
<protein>
    <submittedName>
        <fullName evidence="2">Transmembrane protein</fullName>
    </submittedName>
</protein>
<keyword evidence="2" id="KW-0812">Transmembrane</keyword>
<dbReference type="OrthoDB" id="1931581at2759"/>
<proteinExistence type="predicted"/>
<evidence type="ECO:0000313" key="2">
    <source>
        <dbReference type="EMBL" id="KAA3473114.1"/>
    </source>
</evidence>